<dbReference type="RefSeq" id="WP_387416735.1">
    <property type="nucleotide sequence ID" value="NZ_JBIASD010000032.1"/>
</dbReference>
<proteinExistence type="predicted"/>
<organism evidence="2 3">
    <name type="scientific">Microtetraspora malaysiensis</name>
    <dbReference type="NCBI Taxonomy" id="161358"/>
    <lineage>
        <taxon>Bacteria</taxon>
        <taxon>Bacillati</taxon>
        <taxon>Actinomycetota</taxon>
        <taxon>Actinomycetes</taxon>
        <taxon>Streptosporangiales</taxon>
        <taxon>Streptosporangiaceae</taxon>
        <taxon>Microtetraspora</taxon>
    </lineage>
</organism>
<sequence length="528" mass="57979">MDLAALAAVIGPPPESPFPVDWPGVERRVGVRFPGDFKAFAETYGPVLAGEWIWVVLPHDSERGGYFEQLDEGRSLLRDLRDDDPQAHPFAVHPEPGGLLLWGDSRGDERYFWDTSASEDPCRWPSVIFGNGRWHTARLPMTEVLAARARGALELPGHALPALPPRSPRYAWPTEPLVLSGDGGGTPLPVATRSPAATVHVAGPRARAEVSEFDGPADYAELLTELGVGRLAGVLRLLAPGAPHGFDIDAEERAQGARLRARRVAGERVVRSPIAPEPGGLRLWGVFDSGETCWWLPVSGDPGEWPVVILDADGVGWQRLRYGATAFLERWLDGELDLPVLSLSAVPRPRVLLPPGAAHPGLTVAEMPRDPLAQLRTIIGEPTAASPRDWTEIERTVGLRLPADYKRLTGAYDPVVINGLFVEQPEDLRERHDEFAGELDDGEDGAPLRVHPEPGGLLWCGSTEGREWLWWDTSHPDPDRWTITWDVEFDRYTFDGTLTELLIADLTGTLPRPLTALAPSDDGPLLWW</sequence>
<protein>
    <recommendedName>
        <fullName evidence="1">Knr4/Smi1-like domain-containing protein</fullName>
    </recommendedName>
</protein>
<feature type="domain" description="Knr4/Smi1-like" evidence="1">
    <location>
        <begin position="14"/>
        <end position="334"/>
    </location>
</feature>
<comment type="caution">
    <text evidence="2">The sequence shown here is derived from an EMBL/GenBank/DDBJ whole genome shotgun (WGS) entry which is preliminary data.</text>
</comment>
<dbReference type="SMART" id="SM00860">
    <property type="entry name" value="SMI1_KNR4"/>
    <property type="match status" value="2"/>
</dbReference>
<feature type="domain" description="Knr4/Smi1-like" evidence="1">
    <location>
        <begin position="384"/>
        <end position="504"/>
    </location>
</feature>
<accession>A0ABW6T2X4</accession>
<dbReference type="InterPro" id="IPR018958">
    <property type="entry name" value="Knr4/Smi1-like_dom"/>
</dbReference>
<dbReference type="SUPFAM" id="SSF160631">
    <property type="entry name" value="SMI1/KNR4-like"/>
    <property type="match status" value="2"/>
</dbReference>
<dbReference type="InterPro" id="IPR037883">
    <property type="entry name" value="Knr4/Smi1-like_sf"/>
</dbReference>
<dbReference type="EMBL" id="JBIASD010000032">
    <property type="protein sequence ID" value="MFF3670514.1"/>
    <property type="molecule type" value="Genomic_DNA"/>
</dbReference>
<name>A0ABW6T2X4_9ACTN</name>
<keyword evidence="3" id="KW-1185">Reference proteome</keyword>
<evidence type="ECO:0000313" key="3">
    <source>
        <dbReference type="Proteomes" id="UP001602013"/>
    </source>
</evidence>
<gene>
    <name evidence="2" type="ORF">ACFYXI_33500</name>
</gene>
<reference evidence="2 3" key="1">
    <citation type="submission" date="2024-10" db="EMBL/GenBank/DDBJ databases">
        <title>The Natural Products Discovery Center: Release of the First 8490 Sequenced Strains for Exploring Actinobacteria Biosynthetic Diversity.</title>
        <authorList>
            <person name="Kalkreuter E."/>
            <person name="Kautsar S.A."/>
            <person name="Yang D."/>
            <person name="Bader C.D."/>
            <person name="Teijaro C.N."/>
            <person name="Fluegel L."/>
            <person name="Davis C.M."/>
            <person name="Simpson J.R."/>
            <person name="Lauterbach L."/>
            <person name="Steele A.D."/>
            <person name="Gui C."/>
            <person name="Meng S."/>
            <person name="Li G."/>
            <person name="Viehrig K."/>
            <person name="Ye F."/>
            <person name="Su P."/>
            <person name="Kiefer A.F."/>
            <person name="Nichols A."/>
            <person name="Cepeda A.J."/>
            <person name="Yan W."/>
            <person name="Fan B."/>
            <person name="Jiang Y."/>
            <person name="Adhikari A."/>
            <person name="Zheng C.-J."/>
            <person name="Schuster L."/>
            <person name="Cowan T.M."/>
            <person name="Smanski M.J."/>
            <person name="Chevrette M.G."/>
            <person name="De Carvalho L.P.S."/>
            <person name="Shen B."/>
        </authorList>
    </citation>
    <scope>NUCLEOTIDE SEQUENCE [LARGE SCALE GENOMIC DNA]</scope>
    <source>
        <strain evidence="2 3">NPDC002173</strain>
    </source>
</reference>
<dbReference type="Proteomes" id="UP001602013">
    <property type="component" value="Unassembled WGS sequence"/>
</dbReference>
<evidence type="ECO:0000313" key="2">
    <source>
        <dbReference type="EMBL" id="MFF3670514.1"/>
    </source>
</evidence>
<evidence type="ECO:0000259" key="1">
    <source>
        <dbReference type="SMART" id="SM00860"/>
    </source>
</evidence>